<dbReference type="PANTHER" id="PTHR39472:SF1">
    <property type="entry name" value="EXPRESSED PROTEIN"/>
    <property type="match status" value="1"/>
</dbReference>
<accession>A0A2S6CJW6</accession>
<dbReference type="Proteomes" id="UP000237631">
    <property type="component" value="Unassembled WGS sequence"/>
</dbReference>
<feature type="region of interest" description="Disordered" evidence="1">
    <location>
        <begin position="307"/>
        <end position="357"/>
    </location>
</feature>
<feature type="region of interest" description="Disordered" evidence="1">
    <location>
        <begin position="1"/>
        <end position="30"/>
    </location>
</feature>
<proteinExistence type="predicted"/>
<name>A0A2S6CJW6_9PEZI</name>
<protein>
    <submittedName>
        <fullName evidence="2">Uncharacterized protein</fullName>
    </submittedName>
</protein>
<evidence type="ECO:0000313" key="2">
    <source>
        <dbReference type="EMBL" id="PPJ60015.1"/>
    </source>
</evidence>
<feature type="compositionally biased region" description="Acidic residues" evidence="1">
    <location>
        <begin position="726"/>
        <end position="736"/>
    </location>
</feature>
<sequence length="758" mass="83544">MSGPELEADSAAYLQVPREGPSLPAVGAKSKTISSDIPEAITASELGVLPEEYGQDNQMTRMLVPEDGTAAQNLETPGHFDVGNPEGLDAQPAAAEARRMNVQDEQHRAPDEIVNPLSGHHARVAGRRADLANNVEDEDSPVSPHTRTAGSGFARQEAVEPESAQNTQSQGPDSSHVAETGQSRLRRSTRGSFELEGDAWIPQTPKVGPSVGTSNGFEQLKKSLRMTPILKLGESPEQATKRRSTLQRPHRPDTGNVTELLKSSSSTRQQDIAEPATDNSTADSSVAAGKAVQPSLSRGRIRFAIPSSACSKNAGSAQDSSSRNQRQGPDENTMNTQRRAAPGTPQQEHFNVEEPEEDMAEDIRIRTYAFNATGQQHDSRPMYKTFPTPTRDQGRLAELLKAFDEQEIHAPNRRSRDEEISDMRRSLLAERRPQGGEVFTLGPAGGRPLRLHDEDEDKHVHVQAEARPAAHRRCCTTRPISRQRRSHPFGSRLTSNLLGDSDMANQNGMGAPNVNMYTGMNGGVMPSAGHYSDMQTLMQNMENLSGWLEQNRQDWAQVQEGLARVERLQGRLAQSGQVPLLNGDTQPVPRPEQPTVAQLSDSLAKANSQIESLRSTYNDHVNLQRLYEDTLSDTTERIRQYCFEQQNHIIALHQHYTTLLSQSRSETVEAQLTHQAWQAGLQRLSGSVREALKSRQEEGMPYKRRIAALKEENRVLRKMVGWEAPVDSEDEEELDEEASRGRVLQVPGVESGVGHGVP</sequence>
<dbReference type="STRING" id="357750.A0A2S6CJW6"/>
<keyword evidence="3" id="KW-1185">Reference proteome</keyword>
<comment type="caution">
    <text evidence="2">The sequence shown here is derived from an EMBL/GenBank/DDBJ whole genome shotgun (WGS) entry which is preliminary data.</text>
</comment>
<reference evidence="3" key="1">
    <citation type="journal article" date="2017" name="bioRxiv">
        <title>Conservation of a gene cluster reveals novel cercosporin biosynthetic mechanisms and extends production to the genus Colletotrichum.</title>
        <authorList>
            <person name="de Jonge R."/>
            <person name="Ebert M.K."/>
            <person name="Huitt-Roehl C.R."/>
            <person name="Pal P."/>
            <person name="Suttle J.C."/>
            <person name="Spanner R.E."/>
            <person name="Neubauer J.D."/>
            <person name="Jurick W.M.II."/>
            <person name="Stott K.A."/>
            <person name="Secor G.A."/>
            <person name="Thomma B.P.H.J."/>
            <person name="Van de Peer Y."/>
            <person name="Townsend C.A."/>
            <person name="Bolton M.D."/>
        </authorList>
    </citation>
    <scope>NUCLEOTIDE SEQUENCE [LARGE SCALE GENOMIC DNA]</scope>
    <source>
        <strain evidence="3">CBS538.71</strain>
    </source>
</reference>
<feature type="compositionally biased region" description="Polar residues" evidence="1">
    <location>
        <begin position="308"/>
        <end position="349"/>
    </location>
</feature>
<dbReference type="EMBL" id="PNEN01000317">
    <property type="protein sequence ID" value="PPJ60015.1"/>
    <property type="molecule type" value="Genomic_DNA"/>
</dbReference>
<feature type="compositionally biased region" description="Polar residues" evidence="1">
    <location>
        <begin position="163"/>
        <end position="173"/>
    </location>
</feature>
<feature type="compositionally biased region" description="Polar residues" evidence="1">
    <location>
        <begin position="255"/>
        <end position="270"/>
    </location>
</feature>
<evidence type="ECO:0000256" key="1">
    <source>
        <dbReference type="SAM" id="MobiDB-lite"/>
    </source>
</evidence>
<evidence type="ECO:0000313" key="3">
    <source>
        <dbReference type="Proteomes" id="UP000237631"/>
    </source>
</evidence>
<dbReference type="OrthoDB" id="21214at2759"/>
<feature type="region of interest" description="Disordered" evidence="1">
    <location>
        <begin position="74"/>
        <end position="295"/>
    </location>
</feature>
<feature type="region of interest" description="Disordered" evidence="1">
    <location>
        <begin position="726"/>
        <end position="758"/>
    </location>
</feature>
<organism evidence="2 3">
    <name type="scientific">Cercospora berteroae</name>
    <dbReference type="NCBI Taxonomy" id="357750"/>
    <lineage>
        <taxon>Eukaryota</taxon>
        <taxon>Fungi</taxon>
        <taxon>Dikarya</taxon>
        <taxon>Ascomycota</taxon>
        <taxon>Pezizomycotina</taxon>
        <taxon>Dothideomycetes</taxon>
        <taxon>Dothideomycetidae</taxon>
        <taxon>Mycosphaerellales</taxon>
        <taxon>Mycosphaerellaceae</taxon>
        <taxon>Cercospora</taxon>
    </lineage>
</organism>
<dbReference type="PANTHER" id="PTHR39472">
    <property type="entry name" value="EXPRESSED PROTEIN"/>
    <property type="match status" value="1"/>
</dbReference>
<dbReference type="AlphaFoldDB" id="A0A2S6CJW6"/>
<gene>
    <name evidence="2" type="ORF">CBER1_02681</name>
</gene>
<feature type="compositionally biased region" description="Basic and acidic residues" evidence="1">
    <location>
        <begin position="96"/>
        <end position="111"/>
    </location>
</feature>